<accession>A0A645F1F2</accession>
<organism evidence="1">
    <name type="scientific">bioreactor metagenome</name>
    <dbReference type="NCBI Taxonomy" id="1076179"/>
    <lineage>
        <taxon>unclassified sequences</taxon>
        <taxon>metagenomes</taxon>
        <taxon>ecological metagenomes</taxon>
    </lineage>
</organism>
<comment type="caution">
    <text evidence="1">The sequence shown here is derived from an EMBL/GenBank/DDBJ whole genome shotgun (WGS) entry which is preliminary data.</text>
</comment>
<evidence type="ECO:0000313" key="1">
    <source>
        <dbReference type="EMBL" id="MPN08111.1"/>
    </source>
</evidence>
<name>A0A645F1F2_9ZZZZ</name>
<sequence length="111" mass="13151">MSFDTIKEQILACDTEENRMKNYYRVTLKGYVDPEVSVDWLKDELQPSFYYFELNDKELEVDLDIDLLLKENRDNMIGKFIQEMLLEEASPITKKALYYGLEGILKEKVIL</sequence>
<dbReference type="EMBL" id="VSSQ01054131">
    <property type="protein sequence ID" value="MPN08111.1"/>
    <property type="molecule type" value="Genomic_DNA"/>
</dbReference>
<reference evidence="1" key="1">
    <citation type="submission" date="2019-08" db="EMBL/GenBank/DDBJ databases">
        <authorList>
            <person name="Kucharzyk K."/>
            <person name="Murdoch R.W."/>
            <person name="Higgins S."/>
            <person name="Loffler F."/>
        </authorList>
    </citation>
    <scope>NUCLEOTIDE SEQUENCE</scope>
</reference>
<dbReference type="AlphaFoldDB" id="A0A645F1F2"/>
<protein>
    <submittedName>
        <fullName evidence="1">Uncharacterized protein</fullName>
    </submittedName>
</protein>
<gene>
    <name evidence="1" type="ORF">SDC9_155389</name>
</gene>
<proteinExistence type="predicted"/>